<proteinExistence type="predicted"/>
<evidence type="ECO:0000256" key="4">
    <source>
        <dbReference type="ARBA" id="ARBA00022737"/>
    </source>
</evidence>
<comment type="subunit">
    <text evidence="2">Interacts with microtubules.</text>
</comment>
<dbReference type="Proteomes" id="UP000008281">
    <property type="component" value="Unassembled WGS sequence"/>
</dbReference>
<keyword evidence="4" id="KW-0677">Repeat</keyword>
<accession>E3MFE8</accession>
<reference evidence="9" key="1">
    <citation type="submission" date="2007-07" db="EMBL/GenBank/DDBJ databases">
        <title>PCAP assembly of the Caenorhabditis remanei genome.</title>
        <authorList>
            <consortium name="The Caenorhabditis remanei Sequencing Consortium"/>
            <person name="Wilson R.K."/>
        </authorList>
    </citation>
    <scope>NUCLEOTIDE SEQUENCE [LARGE SCALE GENOMIC DNA]</scope>
    <source>
        <strain evidence="9">PB4641</strain>
    </source>
</reference>
<dbReference type="KEGG" id="crq:GCK72_001435"/>
<dbReference type="PANTHER" id="PTHR16056">
    <property type="entry name" value="REGULATOR OF MICROTUBULE DYNAMICS PROTEIN"/>
    <property type="match status" value="1"/>
</dbReference>
<evidence type="ECO:0000256" key="3">
    <source>
        <dbReference type="ARBA" id="ARBA00022490"/>
    </source>
</evidence>
<dbReference type="InterPro" id="IPR049039">
    <property type="entry name" value="RMD1-3_a_helical_rpt"/>
</dbReference>
<dbReference type="OrthoDB" id="69711at2759"/>
<organism evidence="10">
    <name type="scientific">Caenorhabditis remanei</name>
    <name type="common">Caenorhabditis vulgaris</name>
    <dbReference type="NCBI Taxonomy" id="31234"/>
    <lineage>
        <taxon>Eukaryota</taxon>
        <taxon>Metazoa</taxon>
        <taxon>Ecdysozoa</taxon>
        <taxon>Nematoda</taxon>
        <taxon>Chromadorea</taxon>
        <taxon>Rhabditida</taxon>
        <taxon>Rhabditina</taxon>
        <taxon>Rhabditomorpha</taxon>
        <taxon>Rhabditoidea</taxon>
        <taxon>Rhabditidae</taxon>
        <taxon>Peloderinae</taxon>
        <taxon>Caenorhabditis</taxon>
    </lineage>
</organism>
<evidence type="ECO:0000256" key="5">
    <source>
        <dbReference type="ARBA" id="ARBA00022803"/>
    </source>
</evidence>
<keyword evidence="5" id="KW-0802">TPR repeat</keyword>
<evidence type="ECO:0000256" key="2">
    <source>
        <dbReference type="ARBA" id="ARBA00011375"/>
    </source>
</evidence>
<dbReference type="SUPFAM" id="SSF48452">
    <property type="entry name" value="TPR-like"/>
    <property type="match status" value="1"/>
</dbReference>
<dbReference type="eggNOG" id="ENOG502QSJV">
    <property type="taxonomic scope" value="Eukaryota"/>
</dbReference>
<dbReference type="FunCoup" id="E3MFE8">
    <property type="interactions" value="1733"/>
</dbReference>
<dbReference type="Pfam" id="PF21033">
    <property type="entry name" value="RMD1-3"/>
    <property type="match status" value="1"/>
</dbReference>
<dbReference type="GO" id="GO:0005739">
    <property type="term" value="C:mitochondrion"/>
    <property type="evidence" value="ECO:0007669"/>
    <property type="project" value="TreeGrafter"/>
</dbReference>
<sequence>MFKRAASSGFRFAFKNSTTSKFQRFKQVPKLLAITGGASMGIAFFGKAEEKKPENLEQGTGNSEKPKNFDLIVQNADELYDNYLIDNCYNILKKFESSKCSELLWRLARVVCEKGKLAKDPNERKELILEAYQIIKKALENEPKEGCFGAHKWYAILLDYVGEIEGNKSRIEKSFLVREHLEKALSYFENDPTTWHILGVWHFSFANMGYATRMVAKAIFATPPSSTYQDALHYFLKAEQISPGFYSTNTYYIGEVYEQLGQKQDAIDAFKKSFKMPVVTSDDAAIHKKAYEKLKKYGVKDSEVV</sequence>
<dbReference type="STRING" id="31234.E3MFE8"/>
<comment type="subcellular location">
    <subcellularLocation>
        <location evidence="1">Cytoplasm</location>
        <location evidence="1">Cytoskeleton</location>
    </subcellularLocation>
</comment>
<evidence type="ECO:0000313" key="10">
    <source>
        <dbReference type="Proteomes" id="UP000008281"/>
    </source>
</evidence>
<dbReference type="InParanoid" id="E3MFE8"/>
<dbReference type="HOGENOM" id="CLU_046369_1_2_1"/>
<evidence type="ECO:0000256" key="7">
    <source>
        <dbReference type="ARBA" id="ARBA00039966"/>
    </source>
</evidence>
<protein>
    <recommendedName>
        <fullName evidence="7">Regulator of microtubule dynamics protein 1</fullName>
    </recommendedName>
    <alternativeName>
        <fullName evidence="8">Protein FAM82B</fullName>
    </alternativeName>
</protein>
<dbReference type="Gene3D" id="1.25.40.10">
    <property type="entry name" value="Tetratricopeptide repeat domain"/>
    <property type="match status" value="1"/>
</dbReference>
<dbReference type="PANTHER" id="PTHR16056:SF16">
    <property type="entry name" value="REGULATOR OF MICROTUBULE DYNAMICS PROTEIN 1"/>
    <property type="match status" value="1"/>
</dbReference>
<keyword evidence="3" id="KW-0963">Cytoplasm</keyword>
<dbReference type="InterPro" id="IPR011990">
    <property type="entry name" value="TPR-like_helical_dom_sf"/>
</dbReference>
<dbReference type="CTD" id="9809753"/>
<evidence type="ECO:0000256" key="8">
    <source>
        <dbReference type="ARBA" id="ARBA00041958"/>
    </source>
</evidence>
<dbReference type="GO" id="GO:0097431">
    <property type="term" value="C:mitotic spindle pole"/>
    <property type="evidence" value="ECO:0007669"/>
    <property type="project" value="TreeGrafter"/>
</dbReference>
<evidence type="ECO:0000256" key="6">
    <source>
        <dbReference type="ARBA" id="ARBA00023212"/>
    </source>
</evidence>
<gene>
    <name evidence="9" type="ORF">CRE_20756</name>
</gene>
<evidence type="ECO:0000256" key="1">
    <source>
        <dbReference type="ARBA" id="ARBA00004245"/>
    </source>
</evidence>
<keyword evidence="10" id="KW-1185">Reference proteome</keyword>
<dbReference type="OMA" id="HILGVWH"/>
<dbReference type="EMBL" id="DS268441">
    <property type="protein sequence ID" value="EFP00987.1"/>
    <property type="molecule type" value="Genomic_DNA"/>
</dbReference>
<evidence type="ECO:0000313" key="9">
    <source>
        <dbReference type="EMBL" id="EFP00987.1"/>
    </source>
</evidence>
<dbReference type="RefSeq" id="XP_003105089.2">
    <property type="nucleotide sequence ID" value="XM_003105041.2"/>
</dbReference>
<dbReference type="GO" id="GO:0005876">
    <property type="term" value="C:spindle microtubule"/>
    <property type="evidence" value="ECO:0007669"/>
    <property type="project" value="TreeGrafter"/>
</dbReference>
<name>E3MFE8_CAERE</name>
<dbReference type="AlphaFoldDB" id="E3MFE8"/>
<dbReference type="GO" id="GO:0008017">
    <property type="term" value="F:microtubule binding"/>
    <property type="evidence" value="ECO:0007669"/>
    <property type="project" value="TreeGrafter"/>
</dbReference>
<keyword evidence="6" id="KW-0206">Cytoskeleton</keyword>
<dbReference type="GeneID" id="9809753"/>